<evidence type="ECO:0000259" key="5">
    <source>
        <dbReference type="SMART" id="SM00082"/>
    </source>
</evidence>
<dbReference type="EMBL" id="CAIIXF020000001">
    <property type="protein sequence ID" value="CAH1772835.1"/>
    <property type="molecule type" value="Genomic_DNA"/>
</dbReference>
<keyword evidence="1" id="KW-0433">Leucine-rich repeat</keyword>
<feature type="non-terminal residue" evidence="6">
    <location>
        <position position="1"/>
    </location>
</feature>
<evidence type="ECO:0000256" key="3">
    <source>
        <dbReference type="ARBA" id="ARBA00022737"/>
    </source>
</evidence>
<dbReference type="PROSITE" id="PS51450">
    <property type="entry name" value="LRR"/>
    <property type="match status" value="2"/>
</dbReference>
<evidence type="ECO:0000256" key="2">
    <source>
        <dbReference type="ARBA" id="ARBA00022729"/>
    </source>
</evidence>
<dbReference type="AlphaFoldDB" id="A0A8S4MVX6"/>
<dbReference type="SMART" id="SM00082">
    <property type="entry name" value="LRRCT"/>
    <property type="match status" value="1"/>
</dbReference>
<dbReference type="Pfam" id="PF13855">
    <property type="entry name" value="LRR_8"/>
    <property type="match status" value="2"/>
</dbReference>
<evidence type="ECO:0000313" key="6">
    <source>
        <dbReference type="EMBL" id="CAH1772835.1"/>
    </source>
</evidence>
<dbReference type="Proteomes" id="UP000749559">
    <property type="component" value="Unassembled WGS sequence"/>
</dbReference>
<accession>A0A8S4MVX6</accession>
<evidence type="ECO:0000256" key="1">
    <source>
        <dbReference type="ARBA" id="ARBA00022614"/>
    </source>
</evidence>
<reference evidence="6" key="1">
    <citation type="submission" date="2022-03" db="EMBL/GenBank/DDBJ databases">
        <authorList>
            <person name="Martin C."/>
        </authorList>
    </citation>
    <scope>NUCLEOTIDE SEQUENCE</scope>
</reference>
<evidence type="ECO:0000256" key="4">
    <source>
        <dbReference type="SAM" id="Phobius"/>
    </source>
</evidence>
<dbReference type="SUPFAM" id="SSF52058">
    <property type="entry name" value="L domain-like"/>
    <property type="match status" value="1"/>
</dbReference>
<dbReference type="SMART" id="SM00369">
    <property type="entry name" value="LRR_TYP"/>
    <property type="match status" value="8"/>
</dbReference>
<name>A0A8S4MVX6_OWEFU</name>
<dbReference type="PANTHER" id="PTHR24366:SF96">
    <property type="entry name" value="LEUCINE RICH REPEAT CONTAINING 53"/>
    <property type="match status" value="1"/>
</dbReference>
<dbReference type="PANTHER" id="PTHR24366">
    <property type="entry name" value="IG(IMMUNOGLOBULIN) AND LRR(LEUCINE RICH REPEAT) DOMAINS"/>
    <property type="match status" value="1"/>
</dbReference>
<evidence type="ECO:0000313" key="7">
    <source>
        <dbReference type="Proteomes" id="UP000749559"/>
    </source>
</evidence>
<comment type="caution">
    <text evidence="6">The sequence shown here is derived from an EMBL/GenBank/DDBJ whole genome shotgun (WGS) entry which is preliminary data.</text>
</comment>
<keyword evidence="4" id="KW-0472">Membrane</keyword>
<proteinExistence type="predicted"/>
<keyword evidence="3" id="KW-0677">Repeat</keyword>
<keyword evidence="2" id="KW-0732">Signal</keyword>
<keyword evidence="4" id="KW-1133">Transmembrane helix</keyword>
<dbReference type="InterPro" id="IPR000483">
    <property type="entry name" value="Cys-rich_flank_reg_C"/>
</dbReference>
<feature type="domain" description="LRRCT" evidence="5">
    <location>
        <begin position="305"/>
        <end position="364"/>
    </location>
</feature>
<feature type="transmembrane region" description="Helical" evidence="4">
    <location>
        <begin position="418"/>
        <end position="441"/>
    </location>
</feature>
<keyword evidence="4" id="KW-0812">Transmembrane</keyword>
<dbReference type="OrthoDB" id="1055097at2759"/>
<gene>
    <name evidence="6" type="ORF">OFUS_LOCUS530</name>
</gene>
<dbReference type="InterPro" id="IPR032675">
    <property type="entry name" value="LRR_dom_sf"/>
</dbReference>
<keyword evidence="7" id="KW-1185">Reference proteome</keyword>
<sequence length="510" mass="57281">RLNDLPLELHELTLEDGQLETGGINNDTFRSLTELQRLTIQRYGIQFIEPGAFMYQTQTFHLEISGNALVELKASNFIGLGSLTDLYLTGNGIKWIESGSFLELNKLEYLYLSRNDLTNIYEGMFEGLTSLKSLYLLKNSIQHIGPYAFSNLQAISRIDLPDNNLLAVANNVFSDLPLLRSLDLKRNKIYGIENQAFNATSLQKLFLQDNNLHTLSAEAIQSAAGTLNQVMASGNNIKVIFKGTFSNLTMTRVDLSYNNMELIYPGAFSNAHIELLILDTNKLPMLPSDMNEFMARTASTIITNNPWHCDCSTKWLGQFVIDAGLNYQRYKYREYLPDPSCSTPSLFRNMPLHNATRHLDKACNGSVTPSFNSTLSYTTYLPYSSSIALQSTTIHQTISSHTTTPPGEQNQNPQADGMMWIIPTVVAIVILISSIIVIILLRKHYINKIKVAPGSGQRDQVKYVKKTSITPVEEALQDDRMSIDSMNALINADRARSARRKMDKIFSVHQ</sequence>
<protein>
    <recommendedName>
        <fullName evidence="5">LRRCT domain-containing protein</fullName>
    </recommendedName>
</protein>
<dbReference type="Gene3D" id="3.80.10.10">
    <property type="entry name" value="Ribonuclease Inhibitor"/>
    <property type="match status" value="2"/>
</dbReference>
<dbReference type="InterPro" id="IPR001611">
    <property type="entry name" value="Leu-rich_rpt"/>
</dbReference>
<dbReference type="InterPro" id="IPR003591">
    <property type="entry name" value="Leu-rich_rpt_typical-subtyp"/>
</dbReference>
<organism evidence="6 7">
    <name type="scientific">Owenia fusiformis</name>
    <name type="common">Polychaete worm</name>
    <dbReference type="NCBI Taxonomy" id="6347"/>
    <lineage>
        <taxon>Eukaryota</taxon>
        <taxon>Metazoa</taxon>
        <taxon>Spiralia</taxon>
        <taxon>Lophotrochozoa</taxon>
        <taxon>Annelida</taxon>
        <taxon>Polychaeta</taxon>
        <taxon>Sedentaria</taxon>
        <taxon>Canalipalpata</taxon>
        <taxon>Sabellida</taxon>
        <taxon>Oweniida</taxon>
        <taxon>Oweniidae</taxon>
        <taxon>Owenia</taxon>
    </lineage>
</organism>